<dbReference type="GO" id="GO:0022857">
    <property type="term" value="F:transmembrane transporter activity"/>
    <property type="evidence" value="ECO:0007669"/>
    <property type="project" value="InterPro"/>
</dbReference>
<evidence type="ECO:0000256" key="2">
    <source>
        <dbReference type="ARBA" id="ARBA00022692"/>
    </source>
</evidence>
<evidence type="ECO:0000256" key="3">
    <source>
        <dbReference type="ARBA" id="ARBA00022989"/>
    </source>
</evidence>
<dbReference type="Proteomes" id="UP000288805">
    <property type="component" value="Unassembled WGS sequence"/>
</dbReference>
<dbReference type="InterPro" id="IPR045238">
    <property type="entry name" value="Tim23-like"/>
</dbReference>
<dbReference type="GO" id="GO:0016020">
    <property type="term" value="C:membrane"/>
    <property type="evidence" value="ECO:0007669"/>
    <property type="project" value="UniProtKB-SubCell"/>
</dbReference>
<keyword evidence="3" id="KW-1133">Transmembrane helix</keyword>
<dbReference type="EMBL" id="QGNW01000008">
    <property type="protein sequence ID" value="RVX19915.1"/>
    <property type="molecule type" value="Genomic_DNA"/>
</dbReference>
<evidence type="ECO:0000313" key="6">
    <source>
        <dbReference type="Proteomes" id="UP000288805"/>
    </source>
</evidence>
<keyword evidence="2" id="KW-0812">Transmembrane</keyword>
<reference evidence="5 6" key="1">
    <citation type="journal article" date="2018" name="PLoS Genet.">
        <title>Population sequencing reveals clonal diversity and ancestral inbreeding in the grapevine cultivar Chardonnay.</title>
        <authorList>
            <person name="Roach M.J."/>
            <person name="Johnson D.L."/>
            <person name="Bohlmann J."/>
            <person name="van Vuuren H.J."/>
            <person name="Jones S.J."/>
            <person name="Pretorius I.S."/>
            <person name="Schmidt S.A."/>
            <person name="Borneman A.R."/>
        </authorList>
    </citation>
    <scope>NUCLEOTIDE SEQUENCE [LARGE SCALE GENOMIC DNA]</scope>
    <source>
        <strain evidence="6">cv. Chardonnay</strain>
        <tissue evidence="5">Leaf</tissue>
    </source>
</reference>
<protein>
    <submittedName>
        <fullName evidence="5">Mitochondrial import inner membrane translocase subunit TIM23-1</fullName>
    </submittedName>
</protein>
<gene>
    <name evidence="5" type="primary">TIM23-1_0</name>
    <name evidence="5" type="ORF">CK203_005007</name>
</gene>
<organism evidence="5 6">
    <name type="scientific">Vitis vinifera</name>
    <name type="common">Grape</name>
    <dbReference type="NCBI Taxonomy" id="29760"/>
    <lineage>
        <taxon>Eukaryota</taxon>
        <taxon>Viridiplantae</taxon>
        <taxon>Streptophyta</taxon>
        <taxon>Embryophyta</taxon>
        <taxon>Tracheophyta</taxon>
        <taxon>Spermatophyta</taxon>
        <taxon>Magnoliopsida</taxon>
        <taxon>eudicotyledons</taxon>
        <taxon>Gunneridae</taxon>
        <taxon>Pentapetalae</taxon>
        <taxon>rosids</taxon>
        <taxon>Vitales</taxon>
        <taxon>Vitaceae</taxon>
        <taxon>Viteae</taxon>
        <taxon>Vitis</taxon>
    </lineage>
</organism>
<dbReference type="PANTHER" id="PTHR15371:SF24">
    <property type="entry name" value="MITOCHONDRIAL IMPORT INNER MEMBRANE TRANSLOCASE SUBUNIT TIM23-3"/>
    <property type="match status" value="1"/>
</dbReference>
<name>A0A438KFC6_VITVI</name>
<proteinExistence type="predicted"/>
<evidence type="ECO:0000256" key="4">
    <source>
        <dbReference type="ARBA" id="ARBA00023136"/>
    </source>
</evidence>
<evidence type="ECO:0000256" key="1">
    <source>
        <dbReference type="ARBA" id="ARBA00004141"/>
    </source>
</evidence>
<sequence>MADQSTDSNRKTRVYHPYQDLQVPIQNLYNLPTSPEYLFDEESLHQRRSWSENLQYYTGSGYLSGAIIGGAKGSIEGIRAAEAGDTLKLRVNRVLNSGGQTGRSVFAGLGTGALYRAAAGPRSAVIAGAIGGLAAGAAVAGFEEEIWSKKAGCGTPSKRQKKKLVSSSRFKRELRRLGCSVSHGGLNDGEKRKLIKSMVRIEKADLVWFRETMVQEMSLKVVKSLGVGRFLSWGVVDARGVLGGILIFWDNKVLDLLELSVEGSPYLLVLGMLEMVLYGCSQESMVQSY</sequence>
<accession>A0A438KFC6</accession>
<dbReference type="PANTHER" id="PTHR15371">
    <property type="entry name" value="TIM23"/>
    <property type="match status" value="1"/>
</dbReference>
<dbReference type="AlphaFoldDB" id="A0A438KFC6"/>
<comment type="caution">
    <text evidence="5">The sequence shown here is derived from an EMBL/GenBank/DDBJ whole genome shotgun (WGS) entry which is preliminary data.</text>
</comment>
<evidence type="ECO:0000313" key="5">
    <source>
        <dbReference type="EMBL" id="RVX19915.1"/>
    </source>
</evidence>
<comment type="subcellular location">
    <subcellularLocation>
        <location evidence="1">Membrane</location>
        <topology evidence="1">Multi-pass membrane protein</topology>
    </subcellularLocation>
</comment>
<keyword evidence="4" id="KW-0472">Membrane</keyword>